<proteinExistence type="predicted"/>
<dbReference type="SUPFAM" id="SSF143744">
    <property type="entry name" value="GlcG-like"/>
    <property type="match status" value="1"/>
</dbReference>
<dbReference type="RefSeq" id="WP_152661517.1">
    <property type="nucleotide sequence ID" value="NZ_CP036422.1"/>
</dbReference>
<keyword evidence="2" id="KW-1185">Reference proteome</keyword>
<dbReference type="Proteomes" id="UP000326287">
    <property type="component" value="Chromosome"/>
</dbReference>
<dbReference type="Pfam" id="PF03928">
    <property type="entry name" value="HbpS-like"/>
    <property type="match status" value="1"/>
</dbReference>
<reference evidence="1 2" key="1">
    <citation type="submission" date="2019-02" db="EMBL/GenBank/DDBJ databases">
        <authorList>
            <person name="Li S.-H."/>
        </authorList>
    </citation>
    <scope>NUCLEOTIDE SEQUENCE [LARGE SCALE GENOMIC DNA]</scope>
    <source>
        <strain evidence="1 2">IMCC14385</strain>
    </source>
</reference>
<gene>
    <name evidence="1" type="ORF">EY643_06950</name>
</gene>
<dbReference type="Gene3D" id="3.30.450.150">
    <property type="entry name" value="Haem-degrading domain"/>
    <property type="match status" value="1"/>
</dbReference>
<dbReference type="PANTHER" id="PTHR34309:SF1">
    <property type="entry name" value="PROTEIN GLCG"/>
    <property type="match status" value="1"/>
</dbReference>
<dbReference type="InterPro" id="IPR038084">
    <property type="entry name" value="PduO/GlcC-like_sf"/>
</dbReference>
<evidence type="ECO:0000313" key="1">
    <source>
        <dbReference type="EMBL" id="QFU75410.1"/>
    </source>
</evidence>
<dbReference type="KEGG" id="halc:EY643_06950"/>
<protein>
    <submittedName>
        <fullName evidence="1">Heme-binding protein</fullName>
    </submittedName>
</protein>
<evidence type="ECO:0000313" key="2">
    <source>
        <dbReference type="Proteomes" id="UP000326287"/>
    </source>
</evidence>
<dbReference type="InterPro" id="IPR005624">
    <property type="entry name" value="PduO/GlcC-like"/>
</dbReference>
<accession>A0A5P9NHW7</accession>
<sequence>MSSLVNQKLSISSLAAEKVIAAARSKAAEMGKPMVIAIVDEAGELKAFERMDSAPMLSVKLAQDKAYTAVSFGMPSHGWHDFIKDDAPLLHGIVHTDRLVVFGGGYPITVNGEVVGGIGVSGAHYSDDMLVAEAGLAALED</sequence>
<dbReference type="AlphaFoldDB" id="A0A5P9NHW7"/>
<dbReference type="EMBL" id="CP036422">
    <property type="protein sequence ID" value="QFU75410.1"/>
    <property type="molecule type" value="Genomic_DNA"/>
</dbReference>
<dbReference type="OrthoDB" id="9800768at2"/>
<dbReference type="PANTHER" id="PTHR34309">
    <property type="entry name" value="SLR1406 PROTEIN"/>
    <property type="match status" value="1"/>
</dbReference>
<dbReference type="InterPro" id="IPR052517">
    <property type="entry name" value="GlcG_carb_metab_protein"/>
</dbReference>
<organism evidence="1 2">
    <name type="scientific">Halioglobus maricola</name>
    <dbReference type="NCBI Taxonomy" id="2601894"/>
    <lineage>
        <taxon>Bacteria</taxon>
        <taxon>Pseudomonadati</taxon>
        <taxon>Pseudomonadota</taxon>
        <taxon>Gammaproteobacteria</taxon>
        <taxon>Cellvibrionales</taxon>
        <taxon>Halieaceae</taxon>
        <taxon>Halioglobus</taxon>
    </lineage>
</organism>
<name>A0A5P9NHW7_9GAMM</name>